<proteinExistence type="predicted"/>
<dbReference type="RefSeq" id="WP_106010605.1">
    <property type="nucleotide sequence ID" value="NZ_PVXP01000065.1"/>
</dbReference>
<dbReference type="EC" id="1.2.-.-" evidence="3"/>
<dbReference type="PANTHER" id="PTHR48084:SF1">
    <property type="entry name" value="2-OXOGLUTARATE SYNTHASE SUBUNIT KORB"/>
    <property type="match status" value="1"/>
</dbReference>
<dbReference type="PANTHER" id="PTHR48084">
    <property type="entry name" value="2-OXOGLUTARATE OXIDOREDUCTASE SUBUNIT KORB-RELATED"/>
    <property type="match status" value="1"/>
</dbReference>
<keyword evidence="1 3" id="KW-0560">Oxidoreductase</keyword>
<dbReference type="GO" id="GO:0045333">
    <property type="term" value="P:cellular respiration"/>
    <property type="evidence" value="ECO:0007669"/>
    <property type="project" value="UniProtKB-ARBA"/>
</dbReference>
<dbReference type="EMBL" id="PVXP01000065">
    <property type="protein sequence ID" value="PRR81729.1"/>
    <property type="molecule type" value="Genomic_DNA"/>
</dbReference>
<dbReference type="GO" id="GO:0016625">
    <property type="term" value="F:oxidoreductase activity, acting on the aldehyde or oxo group of donors, iron-sulfur protein as acceptor"/>
    <property type="evidence" value="ECO:0007669"/>
    <property type="project" value="UniProtKB-ARBA"/>
</dbReference>
<dbReference type="SUPFAM" id="SSF52518">
    <property type="entry name" value="Thiamin diphosphate-binding fold (THDP-binding)"/>
    <property type="match status" value="1"/>
</dbReference>
<evidence type="ECO:0000256" key="1">
    <source>
        <dbReference type="ARBA" id="ARBA00023002"/>
    </source>
</evidence>
<sequence length="283" mass="31514">MDYLARKYLRLKKIPSTACSGCGLGQVHKKVLLAIDELGLNIEDIVWGTGIGCAGRQTFNTWKGDNFAGTHGRVYAIATGLRLALPPKKKIILTVGDGDAFGIGLLHLLHCIRRNVDITVIVADNLGYQSTGGQYGWTTPKGSVTDSSPYGMMEQNWIQDGIDILDVLKDAGATFLARHTSMEGRNAVESIKKAIQNRGFSLVQIYYPCVVNFMGKSLGTRKPVDAYKWFKEKTASDIQKKSLPDDEIIFHTGIYHDNSNGRTEFSNHLKKWVENIEKRYENE</sequence>
<dbReference type="OrthoDB" id="9775140at2"/>
<dbReference type="AlphaFoldDB" id="A0A2T0BCV1"/>
<evidence type="ECO:0000313" key="4">
    <source>
        <dbReference type="Proteomes" id="UP000237798"/>
    </source>
</evidence>
<organism evidence="3 4">
    <name type="scientific">Clostridium luticellarii</name>
    <dbReference type="NCBI Taxonomy" id="1691940"/>
    <lineage>
        <taxon>Bacteria</taxon>
        <taxon>Bacillati</taxon>
        <taxon>Bacillota</taxon>
        <taxon>Clostridia</taxon>
        <taxon>Eubacteriales</taxon>
        <taxon>Clostridiaceae</taxon>
        <taxon>Clostridium</taxon>
    </lineage>
</organism>
<dbReference type="Gene3D" id="3.40.50.970">
    <property type="match status" value="1"/>
</dbReference>
<dbReference type="Proteomes" id="UP000237798">
    <property type="component" value="Unassembled WGS sequence"/>
</dbReference>
<comment type="caution">
    <text evidence="3">The sequence shown here is derived from an EMBL/GenBank/DDBJ whole genome shotgun (WGS) entry which is preliminary data.</text>
</comment>
<reference evidence="3 4" key="1">
    <citation type="submission" date="2018-03" db="EMBL/GenBank/DDBJ databases">
        <title>Genome sequence of Clostridium luticellarii DSM 29923.</title>
        <authorList>
            <person name="Poehlein A."/>
            <person name="Daniel R."/>
        </authorList>
    </citation>
    <scope>NUCLEOTIDE SEQUENCE [LARGE SCALE GENOMIC DNA]</scope>
    <source>
        <strain evidence="3 4">DSM 29923</strain>
    </source>
</reference>
<evidence type="ECO:0000313" key="3">
    <source>
        <dbReference type="EMBL" id="PRR81729.1"/>
    </source>
</evidence>
<dbReference type="Pfam" id="PF02775">
    <property type="entry name" value="TPP_enzyme_C"/>
    <property type="match status" value="1"/>
</dbReference>
<name>A0A2T0BCV1_9CLOT</name>
<feature type="domain" description="Thiamine pyrophosphate enzyme TPP-binding" evidence="2">
    <location>
        <begin position="51"/>
        <end position="205"/>
    </location>
</feature>
<evidence type="ECO:0000259" key="2">
    <source>
        <dbReference type="Pfam" id="PF02775"/>
    </source>
</evidence>
<dbReference type="InterPro" id="IPR029061">
    <property type="entry name" value="THDP-binding"/>
</dbReference>
<protein>
    <submittedName>
        <fullName evidence="3">2-oxoglutarate oxidoreductase subunit KorB</fullName>
        <ecNumber evidence="3">1.2.-.-</ecNumber>
    </submittedName>
</protein>
<keyword evidence="4" id="KW-1185">Reference proteome</keyword>
<dbReference type="GO" id="GO:0030976">
    <property type="term" value="F:thiamine pyrophosphate binding"/>
    <property type="evidence" value="ECO:0007669"/>
    <property type="project" value="InterPro"/>
</dbReference>
<accession>A0A2T0BCV1</accession>
<dbReference type="InterPro" id="IPR051457">
    <property type="entry name" value="2-oxoacid:Fd_oxidoreductase"/>
</dbReference>
<dbReference type="InterPro" id="IPR011766">
    <property type="entry name" value="TPP_enzyme_TPP-bd"/>
</dbReference>
<gene>
    <name evidence="3" type="primary">korB_3</name>
    <name evidence="3" type="ORF">CLLU_30450</name>
</gene>